<evidence type="ECO:0000313" key="4">
    <source>
        <dbReference type="Proteomes" id="UP001060164"/>
    </source>
</evidence>
<protein>
    <submittedName>
        <fullName evidence="3">Tyrosine-type recombinase/integrase</fullName>
    </submittedName>
</protein>
<evidence type="ECO:0000259" key="2">
    <source>
        <dbReference type="PROSITE" id="PS51898"/>
    </source>
</evidence>
<dbReference type="SUPFAM" id="SSF56349">
    <property type="entry name" value="DNA breaking-rejoining enzymes"/>
    <property type="match status" value="1"/>
</dbReference>
<evidence type="ECO:0000313" key="3">
    <source>
        <dbReference type="EMBL" id="UWP57889.1"/>
    </source>
</evidence>
<organism evidence="3 4">
    <name type="scientific">Ruminococcus gauvreauii</name>
    <dbReference type="NCBI Taxonomy" id="438033"/>
    <lineage>
        <taxon>Bacteria</taxon>
        <taxon>Bacillati</taxon>
        <taxon>Bacillota</taxon>
        <taxon>Clostridia</taxon>
        <taxon>Eubacteriales</taxon>
        <taxon>Oscillospiraceae</taxon>
        <taxon>Ruminococcus</taxon>
    </lineage>
</organism>
<accession>A0ABY5VBL9</accession>
<proteinExistence type="predicted"/>
<name>A0ABY5VBL9_9FIRM</name>
<dbReference type="Proteomes" id="UP001060164">
    <property type="component" value="Chromosome"/>
</dbReference>
<gene>
    <name evidence="3" type="ORF">NQ502_10780</name>
</gene>
<dbReference type="InterPro" id="IPR002104">
    <property type="entry name" value="Integrase_catalytic"/>
</dbReference>
<dbReference type="Pfam" id="PF00589">
    <property type="entry name" value="Phage_integrase"/>
    <property type="match status" value="1"/>
</dbReference>
<feature type="domain" description="Tyr recombinase" evidence="2">
    <location>
        <begin position="1"/>
        <end position="96"/>
    </location>
</feature>
<sequence>MRRSECVDFKLAQVDLTAKEIRIVGKGDKHRLAYINDKIVYAIREYLKVRNSDSPYLFVSRQSEKLNPSRINQIFNRYSDVITPKTLRHYLCSNAL</sequence>
<dbReference type="Gene3D" id="1.10.443.10">
    <property type="entry name" value="Intergrase catalytic core"/>
    <property type="match status" value="1"/>
</dbReference>
<keyword evidence="4" id="KW-1185">Reference proteome</keyword>
<keyword evidence="1" id="KW-0233">DNA recombination</keyword>
<dbReference type="PROSITE" id="PS51898">
    <property type="entry name" value="TYR_RECOMBINASE"/>
    <property type="match status" value="1"/>
</dbReference>
<dbReference type="InterPro" id="IPR011010">
    <property type="entry name" value="DNA_brk_join_enz"/>
</dbReference>
<dbReference type="EMBL" id="CP102290">
    <property type="protein sequence ID" value="UWP57889.1"/>
    <property type="molecule type" value="Genomic_DNA"/>
</dbReference>
<dbReference type="InterPro" id="IPR013762">
    <property type="entry name" value="Integrase-like_cat_sf"/>
</dbReference>
<dbReference type="RefSeq" id="WP_028530021.1">
    <property type="nucleotide sequence ID" value="NZ_CABLBR010000040.1"/>
</dbReference>
<reference evidence="3" key="1">
    <citation type="journal article" date="2022" name="Cell">
        <title>Design, construction, and in vivo augmentation of a complex gut microbiome.</title>
        <authorList>
            <person name="Cheng A.G."/>
            <person name="Ho P.Y."/>
            <person name="Aranda-Diaz A."/>
            <person name="Jain S."/>
            <person name="Yu F.B."/>
            <person name="Meng X."/>
            <person name="Wang M."/>
            <person name="Iakiviak M."/>
            <person name="Nagashima K."/>
            <person name="Zhao A."/>
            <person name="Murugkar P."/>
            <person name="Patil A."/>
            <person name="Atabakhsh K."/>
            <person name="Weakley A."/>
            <person name="Yan J."/>
            <person name="Brumbaugh A.R."/>
            <person name="Higginbottom S."/>
            <person name="Dimas A."/>
            <person name="Shiver A.L."/>
            <person name="Deutschbauer A."/>
            <person name="Neff N."/>
            <person name="Sonnenburg J.L."/>
            <person name="Huang K.C."/>
            <person name="Fischbach M.A."/>
        </authorList>
    </citation>
    <scope>NUCLEOTIDE SEQUENCE</scope>
    <source>
        <strain evidence="3">DSM 19829</strain>
    </source>
</reference>
<evidence type="ECO:0000256" key="1">
    <source>
        <dbReference type="ARBA" id="ARBA00023172"/>
    </source>
</evidence>